<evidence type="ECO:0000256" key="7">
    <source>
        <dbReference type="ARBA" id="ARBA00023069"/>
    </source>
</evidence>
<evidence type="ECO:0000256" key="10">
    <source>
        <dbReference type="SAM" id="MobiDB-lite"/>
    </source>
</evidence>
<evidence type="ECO:0000256" key="2">
    <source>
        <dbReference type="ARBA" id="ARBA00004496"/>
    </source>
</evidence>
<feature type="domain" description="BART" evidence="11">
    <location>
        <begin position="44"/>
        <end position="153"/>
    </location>
</feature>
<dbReference type="Pfam" id="PF11527">
    <property type="entry name" value="ARL2_Bind_BART"/>
    <property type="match status" value="1"/>
</dbReference>
<name>A0A7S3GEU7_9EUKA</name>
<comment type="similarity">
    <text evidence="3">Belongs to the CFAP36 family.</text>
</comment>
<dbReference type="AlphaFoldDB" id="A0A7S3GEU7"/>
<dbReference type="Gene3D" id="1.20.1520.10">
    <property type="entry name" value="ADP-ribosylation factor-like 2-binding protein, domain"/>
    <property type="match status" value="1"/>
</dbReference>
<dbReference type="GO" id="GO:0097546">
    <property type="term" value="C:ciliary base"/>
    <property type="evidence" value="ECO:0007669"/>
    <property type="project" value="TreeGrafter"/>
</dbReference>
<dbReference type="GO" id="GO:0005930">
    <property type="term" value="C:axoneme"/>
    <property type="evidence" value="ECO:0007669"/>
    <property type="project" value="TreeGrafter"/>
</dbReference>
<evidence type="ECO:0000313" key="12">
    <source>
        <dbReference type="EMBL" id="CAE0263868.1"/>
    </source>
</evidence>
<feature type="region of interest" description="Disordered" evidence="10">
    <location>
        <begin position="1"/>
        <end position="27"/>
    </location>
</feature>
<protein>
    <recommendedName>
        <fullName evidence="4">Cilia- and flagella-associated protein 36</fullName>
    </recommendedName>
    <alternativeName>
        <fullName evidence="9">Coiled-coil domain-containing protein 104</fullName>
    </alternativeName>
</protein>
<accession>A0A7S3GEU7</accession>
<dbReference type="PANTHER" id="PTHR21532">
    <property type="entry name" value="PHOSPHODIESTERASE HL"/>
    <property type="match status" value="1"/>
</dbReference>
<comment type="subcellular location">
    <subcellularLocation>
        <location evidence="1">Cell projection</location>
        <location evidence="1">Cilium</location>
    </subcellularLocation>
    <subcellularLocation>
        <location evidence="2">Cytoplasm</location>
    </subcellularLocation>
</comment>
<dbReference type="EMBL" id="HBIB01040251">
    <property type="protein sequence ID" value="CAE0263868.1"/>
    <property type="molecule type" value="Transcribed_RNA"/>
</dbReference>
<gene>
    <name evidence="12" type="ORF">PBIL07802_LOCUS26171</name>
</gene>
<evidence type="ECO:0000256" key="9">
    <source>
        <dbReference type="ARBA" id="ARBA00031593"/>
    </source>
</evidence>
<organism evidence="12">
    <name type="scientific">Palpitomonas bilix</name>
    <dbReference type="NCBI Taxonomy" id="652834"/>
    <lineage>
        <taxon>Eukaryota</taxon>
        <taxon>Eukaryota incertae sedis</taxon>
    </lineage>
</organism>
<keyword evidence="5" id="KW-0963">Cytoplasm</keyword>
<keyword evidence="6" id="KW-0175">Coiled coil</keyword>
<evidence type="ECO:0000256" key="4">
    <source>
        <dbReference type="ARBA" id="ARBA00021815"/>
    </source>
</evidence>
<keyword evidence="8" id="KW-0966">Cell projection</keyword>
<reference evidence="12" key="1">
    <citation type="submission" date="2021-01" db="EMBL/GenBank/DDBJ databases">
        <authorList>
            <person name="Corre E."/>
            <person name="Pelletier E."/>
            <person name="Niang G."/>
            <person name="Scheremetjew M."/>
            <person name="Finn R."/>
            <person name="Kale V."/>
            <person name="Holt S."/>
            <person name="Cochrane G."/>
            <person name="Meng A."/>
            <person name="Brown T."/>
            <person name="Cohen L."/>
        </authorList>
    </citation>
    <scope>NUCLEOTIDE SEQUENCE</scope>
    <source>
        <strain evidence="12">NIES-2562</strain>
    </source>
</reference>
<evidence type="ECO:0000256" key="3">
    <source>
        <dbReference type="ARBA" id="ARBA00007460"/>
    </source>
</evidence>
<proteinExistence type="inferred from homology"/>
<evidence type="ECO:0000259" key="11">
    <source>
        <dbReference type="Pfam" id="PF11527"/>
    </source>
</evidence>
<dbReference type="PANTHER" id="PTHR21532:SF0">
    <property type="entry name" value="CILIA- AND FLAGELLA-ASSOCIATED PROTEIN 36"/>
    <property type="match status" value="1"/>
</dbReference>
<evidence type="ECO:0000256" key="8">
    <source>
        <dbReference type="ARBA" id="ARBA00023273"/>
    </source>
</evidence>
<evidence type="ECO:0000256" key="5">
    <source>
        <dbReference type="ARBA" id="ARBA00022490"/>
    </source>
</evidence>
<feature type="compositionally biased region" description="Basic and acidic residues" evidence="10">
    <location>
        <begin position="1"/>
        <end position="26"/>
    </location>
</feature>
<sequence>MEAGKSEVVEEVMMKEGEEKDGHEVEGGDVEYYDEDTVKSVQDFMHKLEDFCASPYFTTAIGDFTTEYAGKFEDKEEHPPECFVIFQKYDKMIEEKLEGFVKEQGLTNEEVAEACRIAMDIFPPGTMTCLDFILASLDFESFHALMLDFRAMQE</sequence>
<evidence type="ECO:0000256" key="6">
    <source>
        <dbReference type="ARBA" id="ARBA00023054"/>
    </source>
</evidence>
<evidence type="ECO:0000256" key="1">
    <source>
        <dbReference type="ARBA" id="ARBA00004138"/>
    </source>
</evidence>
<dbReference type="InterPro" id="IPR038888">
    <property type="entry name" value="CFAP36"/>
</dbReference>
<dbReference type="InterPro" id="IPR042541">
    <property type="entry name" value="BART_sf"/>
</dbReference>
<dbReference type="InterPro" id="IPR023379">
    <property type="entry name" value="BART_dom"/>
</dbReference>
<keyword evidence="7" id="KW-0969">Cilium</keyword>